<name>A0ABS9X0G2_9GAMM</name>
<dbReference type="EMBL" id="JAKKSL010000002">
    <property type="protein sequence ID" value="MCI2283739.1"/>
    <property type="molecule type" value="Genomic_DNA"/>
</dbReference>
<dbReference type="Pfam" id="PF19503">
    <property type="entry name" value="DUF6037"/>
    <property type="match status" value="1"/>
</dbReference>
<accession>A0ABS9X0G2</accession>
<sequence>MTSLQQLHRSMLLINSEMQQFQITFGTISFDCLFSTRDKPNYILSLTLRGENPKFFLFDVKKGYWIAPYFGDFYNELASVLRTGKNSGNKLMPKEFLDNLNKTIPTKATMKNNPKPSQIIRLRPDITEQRDRPHFDTWMYWKQSSGKGSTKENRHKTLMVLGPEASDYSSKMNASSKWSAVDLNKSWIVKSN</sequence>
<organism evidence="1 2">
    <name type="scientific">Colwellia maritima</name>
    <dbReference type="NCBI Taxonomy" id="2912588"/>
    <lineage>
        <taxon>Bacteria</taxon>
        <taxon>Pseudomonadati</taxon>
        <taxon>Pseudomonadota</taxon>
        <taxon>Gammaproteobacteria</taxon>
        <taxon>Alteromonadales</taxon>
        <taxon>Colwelliaceae</taxon>
        <taxon>Colwellia</taxon>
    </lineage>
</organism>
<evidence type="ECO:0000313" key="1">
    <source>
        <dbReference type="EMBL" id="MCI2283739.1"/>
    </source>
</evidence>
<dbReference type="RefSeq" id="WP_242285911.1">
    <property type="nucleotide sequence ID" value="NZ_JAKKSL010000002.1"/>
</dbReference>
<reference evidence="1" key="1">
    <citation type="submission" date="2022-01" db="EMBL/GenBank/DDBJ databases">
        <title>Colwellia maritima, isolated from seawater.</title>
        <authorList>
            <person name="Kristyanto S."/>
            <person name="Jung J."/>
            <person name="Jeon C.O."/>
        </authorList>
    </citation>
    <scope>NUCLEOTIDE SEQUENCE</scope>
    <source>
        <strain evidence="1">MSW7</strain>
    </source>
</reference>
<keyword evidence="2" id="KW-1185">Reference proteome</keyword>
<comment type="caution">
    <text evidence="1">The sequence shown here is derived from an EMBL/GenBank/DDBJ whole genome shotgun (WGS) entry which is preliminary data.</text>
</comment>
<dbReference type="Proteomes" id="UP001139646">
    <property type="component" value="Unassembled WGS sequence"/>
</dbReference>
<protein>
    <submittedName>
        <fullName evidence="1">DUF6037 family protein</fullName>
    </submittedName>
</protein>
<dbReference type="InterPro" id="IPR046100">
    <property type="entry name" value="DUF6037"/>
</dbReference>
<gene>
    <name evidence="1" type="ORF">L3081_10440</name>
</gene>
<proteinExistence type="predicted"/>
<evidence type="ECO:0000313" key="2">
    <source>
        <dbReference type="Proteomes" id="UP001139646"/>
    </source>
</evidence>